<reference evidence="2" key="1">
    <citation type="submission" date="2021-12" db="EMBL/GenBank/DDBJ databases">
        <title>Discovery of the Pendulisporaceae a myxobacterial family with distinct sporulation behavior and unique specialized metabolism.</title>
        <authorList>
            <person name="Garcia R."/>
            <person name="Popoff A."/>
            <person name="Bader C.D."/>
            <person name="Loehr J."/>
            <person name="Walesch S."/>
            <person name="Walt C."/>
            <person name="Boldt J."/>
            <person name="Bunk B."/>
            <person name="Haeckl F.J.F.P.J."/>
            <person name="Gunesch A.P."/>
            <person name="Birkelbach J."/>
            <person name="Nuebel U."/>
            <person name="Pietschmann T."/>
            <person name="Bach T."/>
            <person name="Mueller R."/>
        </authorList>
    </citation>
    <scope>NUCLEOTIDE SEQUENCE</scope>
    <source>
        <strain evidence="2">MSr11367</strain>
    </source>
</reference>
<organism evidence="2 3">
    <name type="scientific">Pendulispora rubella</name>
    <dbReference type="NCBI Taxonomy" id="2741070"/>
    <lineage>
        <taxon>Bacteria</taxon>
        <taxon>Pseudomonadati</taxon>
        <taxon>Myxococcota</taxon>
        <taxon>Myxococcia</taxon>
        <taxon>Myxococcales</taxon>
        <taxon>Sorangiineae</taxon>
        <taxon>Pendulisporaceae</taxon>
        <taxon>Pendulispora</taxon>
    </lineage>
</organism>
<gene>
    <name evidence="2" type="ORF">LVJ94_17315</name>
</gene>
<dbReference type="Proteomes" id="UP001374803">
    <property type="component" value="Chromosome"/>
</dbReference>
<feature type="transmembrane region" description="Helical" evidence="1">
    <location>
        <begin position="52"/>
        <end position="71"/>
    </location>
</feature>
<dbReference type="RefSeq" id="WP_394838650.1">
    <property type="nucleotide sequence ID" value="NZ_CP089929.1"/>
</dbReference>
<keyword evidence="1" id="KW-0812">Transmembrane</keyword>
<accession>A0ABZ2LF29</accession>
<name>A0ABZ2LF29_9BACT</name>
<keyword evidence="3" id="KW-1185">Reference proteome</keyword>
<keyword evidence="1" id="KW-1133">Transmembrane helix</keyword>
<feature type="transmembrane region" description="Helical" evidence="1">
    <location>
        <begin position="83"/>
        <end position="102"/>
    </location>
</feature>
<evidence type="ECO:0000313" key="3">
    <source>
        <dbReference type="Proteomes" id="UP001374803"/>
    </source>
</evidence>
<dbReference type="EMBL" id="CP089983">
    <property type="protein sequence ID" value="WXB08980.1"/>
    <property type="molecule type" value="Genomic_DNA"/>
</dbReference>
<proteinExistence type="predicted"/>
<protein>
    <submittedName>
        <fullName evidence="2">Uncharacterized protein</fullName>
    </submittedName>
</protein>
<sequence>MTEGHLAYFEPDVRKSRAWTRIAIALFAVPSIVASFLAGIRAERRKAQREAWRTRALGLGMMAGTSWLYYYGHEWVRFRVVPVNVFAVTGFVIALAFALIPTSRYVRKVAQRVMPP</sequence>
<keyword evidence="1" id="KW-0472">Membrane</keyword>
<evidence type="ECO:0000313" key="2">
    <source>
        <dbReference type="EMBL" id="WXB08980.1"/>
    </source>
</evidence>
<feature type="transmembrane region" description="Helical" evidence="1">
    <location>
        <begin position="18"/>
        <end position="40"/>
    </location>
</feature>
<evidence type="ECO:0000256" key="1">
    <source>
        <dbReference type="SAM" id="Phobius"/>
    </source>
</evidence>